<accession>A0A6J1PKR6</accession>
<name>A0A6J1PKR6_9HYME</name>
<reference evidence="2" key="1">
    <citation type="submission" date="2025-08" db="UniProtKB">
        <authorList>
            <consortium name="RefSeq"/>
        </authorList>
    </citation>
    <scope>IDENTIFICATION</scope>
    <source>
        <tissue evidence="2">Whole body</tissue>
    </source>
</reference>
<evidence type="ECO:0000313" key="2">
    <source>
        <dbReference type="RefSeq" id="XP_024869958.1"/>
    </source>
</evidence>
<dbReference type="OrthoDB" id="7547719at2759"/>
<gene>
    <name evidence="2" type="primary">LOC112453410</name>
</gene>
<protein>
    <submittedName>
        <fullName evidence="2">Uncharacterized protein LOC112453410 isoform X1</fullName>
    </submittedName>
</protein>
<dbReference type="GeneID" id="112453410"/>
<dbReference type="AlphaFoldDB" id="A0A6J1PKR6"/>
<proteinExistence type="predicted"/>
<dbReference type="RefSeq" id="XP_024869958.1">
    <property type="nucleotide sequence ID" value="XM_025014190.1"/>
</dbReference>
<sequence length="173" mass="20003">MICRDFMIRVCCRQDCKMDHAVKKCIKASCNRNKLCKFVHLTEYEVCEINENIRPFRHTVYYEMKRLAYILRESLPEKLRTHACTIGMLGECLWPCLTCETAGSNMRNVLPCCNKCYILLTQGNLTALLCGHAYCKYCSDRFSIQLAGPVPVYYCTKCNKWTGMFTIFTVGVN</sequence>
<evidence type="ECO:0000313" key="1">
    <source>
        <dbReference type="Proteomes" id="UP000504618"/>
    </source>
</evidence>
<dbReference type="Proteomes" id="UP000504618">
    <property type="component" value="Unplaced"/>
</dbReference>
<organism evidence="1 2">
    <name type="scientific">Temnothorax curvispinosus</name>
    <dbReference type="NCBI Taxonomy" id="300111"/>
    <lineage>
        <taxon>Eukaryota</taxon>
        <taxon>Metazoa</taxon>
        <taxon>Ecdysozoa</taxon>
        <taxon>Arthropoda</taxon>
        <taxon>Hexapoda</taxon>
        <taxon>Insecta</taxon>
        <taxon>Pterygota</taxon>
        <taxon>Neoptera</taxon>
        <taxon>Endopterygota</taxon>
        <taxon>Hymenoptera</taxon>
        <taxon>Apocrita</taxon>
        <taxon>Aculeata</taxon>
        <taxon>Formicoidea</taxon>
        <taxon>Formicidae</taxon>
        <taxon>Myrmicinae</taxon>
        <taxon>Temnothorax</taxon>
    </lineage>
</organism>
<keyword evidence="1" id="KW-1185">Reference proteome</keyword>